<dbReference type="GeneID" id="61355688"/>
<dbReference type="Proteomes" id="UP000016480">
    <property type="component" value="Unassembled WGS sequence"/>
</dbReference>
<dbReference type="RefSeq" id="WP_010386713.1">
    <property type="nucleotide sequence ID" value="NZ_AHCD03000020.1"/>
</dbReference>
<dbReference type="AlphaFoldDB" id="A0A8T0CFC2"/>
<evidence type="ECO:0000313" key="1">
    <source>
        <dbReference type="EMBL" id="KAF7788531.1"/>
    </source>
</evidence>
<sequence>MLAYRGSFIEAVSKTKMYELGEPDNVLPLSQKATSTNRQMRMLKFCHDVLVKNGFRCSADLARQCIPVHLILQRALNEYLGIHSHITIGHVEVEDTIYCETSYDYLKRELVAPGVNSALSFHVWLTLTDGAVLDCSMQAHFDVTSRKMNYPTRECMTYLSTQEVLSEVKYRPFVVGTDYLKNIGAFTFHN</sequence>
<protein>
    <submittedName>
        <fullName evidence="1">Uncharacterized protein</fullName>
    </submittedName>
</protein>
<reference evidence="1 2" key="1">
    <citation type="journal article" date="2012" name="J. Bacteriol.">
        <title>Genome sequence of the cycloprodigiosin-producing bacterial strain Pseudoalteromonas rubra ATCC 29570(T).</title>
        <authorList>
            <person name="Xie B.B."/>
            <person name="Shu Y.L."/>
            <person name="Qin Q.L."/>
            <person name="Rong J.C."/>
            <person name="Zhang X.Y."/>
            <person name="Chen X.L."/>
            <person name="Zhou B.C."/>
            <person name="Zhang Y.Z."/>
        </authorList>
    </citation>
    <scope>NUCLEOTIDE SEQUENCE [LARGE SCALE GENOMIC DNA]</scope>
    <source>
        <strain evidence="1 2">DSM 6842</strain>
    </source>
</reference>
<organism evidence="1 2">
    <name type="scientific">Pseudoalteromonas rubra</name>
    <dbReference type="NCBI Taxonomy" id="43658"/>
    <lineage>
        <taxon>Bacteria</taxon>
        <taxon>Pseudomonadati</taxon>
        <taxon>Pseudomonadota</taxon>
        <taxon>Gammaproteobacteria</taxon>
        <taxon>Alteromonadales</taxon>
        <taxon>Pseudoalteromonadaceae</taxon>
        <taxon>Pseudoalteromonas</taxon>
    </lineage>
</organism>
<evidence type="ECO:0000313" key="2">
    <source>
        <dbReference type="Proteomes" id="UP000016480"/>
    </source>
</evidence>
<name>A0A8T0CFC2_9GAMM</name>
<comment type="caution">
    <text evidence="1">The sequence shown here is derived from an EMBL/GenBank/DDBJ whole genome shotgun (WGS) entry which is preliminary data.</text>
</comment>
<gene>
    <name evidence="1" type="ORF">PRUB_a1519</name>
</gene>
<accession>A0A8T0CFC2</accession>
<proteinExistence type="predicted"/>
<dbReference type="EMBL" id="AHCD03000020">
    <property type="protein sequence ID" value="KAF7788531.1"/>
    <property type="molecule type" value="Genomic_DNA"/>
</dbReference>